<keyword evidence="6" id="KW-1185">Reference proteome</keyword>
<dbReference type="PANTHER" id="PTHR30328">
    <property type="entry name" value="TRANSCRIPTIONAL REPRESSOR"/>
    <property type="match status" value="1"/>
</dbReference>
<name>A0A1L7CU83_9CORY</name>
<evidence type="ECO:0000256" key="2">
    <source>
        <dbReference type="PROSITE-ProRule" id="PRU00335"/>
    </source>
</evidence>
<organism evidence="5 6">
    <name type="scientific">Corynebacterium frankenforstense DSM 45800</name>
    <dbReference type="NCBI Taxonomy" id="1437875"/>
    <lineage>
        <taxon>Bacteria</taxon>
        <taxon>Bacillati</taxon>
        <taxon>Actinomycetota</taxon>
        <taxon>Actinomycetes</taxon>
        <taxon>Mycobacteriales</taxon>
        <taxon>Corynebacteriaceae</taxon>
        <taxon>Corynebacterium</taxon>
    </lineage>
</organism>
<accession>A0A1L7CU83</accession>
<evidence type="ECO:0000259" key="4">
    <source>
        <dbReference type="PROSITE" id="PS50977"/>
    </source>
</evidence>
<dbReference type="SUPFAM" id="SSF46689">
    <property type="entry name" value="Homeodomain-like"/>
    <property type="match status" value="1"/>
</dbReference>
<proteinExistence type="predicted"/>
<dbReference type="PANTHER" id="PTHR30328:SF54">
    <property type="entry name" value="HTH-TYPE TRANSCRIPTIONAL REPRESSOR SCO4008"/>
    <property type="match status" value="1"/>
</dbReference>
<dbReference type="AlphaFoldDB" id="A0A1L7CU83"/>
<dbReference type="Proteomes" id="UP000185434">
    <property type="component" value="Chromosome"/>
</dbReference>
<gene>
    <name evidence="5" type="ORF">CFRA_09105</name>
</gene>
<evidence type="ECO:0000256" key="3">
    <source>
        <dbReference type="SAM" id="MobiDB-lite"/>
    </source>
</evidence>
<feature type="region of interest" description="Disordered" evidence="3">
    <location>
        <begin position="1"/>
        <end position="32"/>
    </location>
</feature>
<reference evidence="5 6" key="1">
    <citation type="submission" date="2014-08" db="EMBL/GenBank/DDBJ databases">
        <title>Complete genome sequence of Corynebacterium frankenforstense ST18(T) (=DSM 45800(T)), isolated from raw cow milk.</title>
        <authorList>
            <person name="Ruckert C."/>
            <person name="Albersmeier A."/>
            <person name="Winkler A."/>
            <person name="Lipski A."/>
            <person name="Kalinowski J."/>
        </authorList>
    </citation>
    <scope>NUCLEOTIDE SEQUENCE [LARGE SCALE GENOMIC DNA]</scope>
    <source>
        <strain evidence="5 6">ST18</strain>
    </source>
</reference>
<dbReference type="InterPro" id="IPR009057">
    <property type="entry name" value="Homeodomain-like_sf"/>
</dbReference>
<dbReference type="InterPro" id="IPR001647">
    <property type="entry name" value="HTH_TetR"/>
</dbReference>
<dbReference type="InterPro" id="IPR041474">
    <property type="entry name" value="NicS_C"/>
</dbReference>
<feature type="region of interest" description="Disordered" evidence="3">
    <location>
        <begin position="236"/>
        <end position="270"/>
    </location>
</feature>
<evidence type="ECO:0000313" key="6">
    <source>
        <dbReference type="Proteomes" id="UP000185434"/>
    </source>
</evidence>
<dbReference type="InterPro" id="IPR050109">
    <property type="entry name" value="HTH-type_TetR-like_transc_reg"/>
</dbReference>
<feature type="DNA-binding region" description="H-T-H motif" evidence="2">
    <location>
        <begin position="53"/>
        <end position="72"/>
    </location>
</feature>
<sequence length="270" mass="29233">MASDAFRDTDSPEPRTDQPVDGETAAHGDNQSTGRVIEVALERFSRLPFSEAKLDSIARNAGMSKRMIHYYFGDKRGLYQAALTEAVRLLQPAEEAMHVDSAIPVEGVSTIIGALHEQFLAHPEAVKMIQMENVQRVLNLSELSPLVDHTPVLLNLDRLLLLGQDSGAFRPGISAFDVYFLVFALLARRATDQATALNLYGADLSTERNITGTHRMAVDVVLAFLTANIPDDGHESYLDASASPAGGEQDTGPSPSIYGEDDSSSSVIYG</sequence>
<dbReference type="STRING" id="1437875.CFRA_09105"/>
<feature type="domain" description="HTH tetR-type" evidence="4">
    <location>
        <begin position="30"/>
        <end position="90"/>
    </location>
</feature>
<protein>
    <recommendedName>
        <fullName evidence="4">HTH tetR-type domain-containing protein</fullName>
    </recommendedName>
</protein>
<dbReference type="GO" id="GO:0006355">
    <property type="term" value="P:regulation of DNA-templated transcription"/>
    <property type="evidence" value="ECO:0007669"/>
    <property type="project" value="UniProtKB-ARBA"/>
</dbReference>
<dbReference type="InterPro" id="IPR036271">
    <property type="entry name" value="Tet_transcr_reg_TetR-rel_C_sf"/>
</dbReference>
<feature type="compositionally biased region" description="Basic and acidic residues" evidence="3">
    <location>
        <begin position="1"/>
        <end position="18"/>
    </location>
</feature>
<dbReference type="GO" id="GO:0003677">
    <property type="term" value="F:DNA binding"/>
    <property type="evidence" value="ECO:0007669"/>
    <property type="project" value="UniProtKB-UniRule"/>
</dbReference>
<dbReference type="Gene3D" id="1.10.357.10">
    <property type="entry name" value="Tetracycline Repressor, domain 2"/>
    <property type="match status" value="1"/>
</dbReference>
<dbReference type="KEGG" id="cfk:CFRA_09105"/>
<dbReference type="Pfam" id="PF17938">
    <property type="entry name" value="TetR_C_29"/>
    <property type="match status" value="1"/>
</dbReference>
<dbReference type="Pfam" id="PF00440">
    <property type="entry name" value="TetR_N"/>
    <property type="match status" value="1"/>
</dbReference>
<dbReference type="EMBL" id="CP009247">
    <property type="protein sequence ID" value="APT89381.1"/>
    <property type="molecule type" value="Genomic_DNA"/>
</dbReference>
<dbReference type="PROSITE" id="PS50977">
    <property type="entry name" value="HTH_TETR_2"/>
    <property type="match status" value="1"/>
</dbReference>
<dbReference type="RefSeq" id="WP_075664373.1">
    <property type="nucleotide sequence ID" value="NZ_CP009247.1"/>
</dbReference>
<keyword evidence="1 2" id="KW-0238">DNA-binding</keyword>
<dbReference type="SUPFAM" id="SSF48498">
    <property type="entry name" value="Tetracyclin repressor-like, C-terminal domain"/>
    <property type="match status" value="1"/>
</dbReference>
<evidence type="ECO:0000256" key="1">
    <source>
        <dbReference type="ARBA" id="ARBA00023125"/>
    </source>
</evidence>
<evidence type="ECO:0000313" key="5">
    <source>
        <dbReference type="EMBL" id="APT89381.1"/>
    </source>
</evidence>
<dbReference type="OrthoDB" id="4726108at2"/>